<dbReference type="PANTHER" id="PTHR36819:SF1">
    <property type="entry name" value="REGULATOR OF PHOSPHOLIPASE D SRF1"/>
    <property type="match status" value="1"/>
</dbReference>
<keyword evidence="2" id="KW-0472">Membrane</keyword>
<dbReference type="RefSeq" id="XP_016763768.1">
    <property type="nucleotide sequence ID" value="XM_016909537.1"/>
</dbReference>
<keyword evidence="2" id="KW-1133">Transmembrane helix</keyword>
<dbReference type="InterPro" id="IPR037737">
    <property type="entry name" value="Srf1"/>
</dbReference>
<protein>
    <recommendedName>
        <fullName evidence="5">MARVEL domain-containing protein</fullName>
    </recommendedName>
</protein>
<dbReference type="EMBL" id="KB456261">
    <property type="protein sequence ID" value="EMF15647.1"/>
    <property type="molecule type" value="Genomic_DNA"/>
</dbReference>
<proteinExistence type="predicted"/>
<dbReference type="eggNOG" id="ENOG502QPXG">
    <property type="taxonomic scope" value="Eukaryota"/>
</dbReference>
<organism evidence="3 4">
    <name type="scientific">Sphaerulina musiva (strain SO2202)</name>
    <name type="common">Poplar stem canker fungus</name>
    <name type="synonym">Septoria musiva</name>
    <dbReference type="NCBI Taxonomy" id="692275"/>
    <lineage>
        <taxon>Eukaryota</taxon>
        <taxon>Fungi</taxon>
        <taxon>Dikarya</taxon>
        <taxon>Ascomycota</taxon>
        <taxon>Pezizomycotina</taxon>
        <taxon>Dothideomycetes</taxon>
        <taxon>Dothideomycetidae</taxon>
        <taxon>Mycosphaerellales</taxon>
        <taxon>Mycosphaerellaceae</taxon>
        <taxon>Sphaerulina</taxon>
    </lineage>
</organism>
<dbReference type="OrthoDB" id="2589563at2759"/>
<dbReference type="PANTHER" id="PTHR36819">
    <property type="entry name" value="REGULATOR OF PHOSPHOLIPASE D SRF1"/>
    <property type="match status" value="1"/>
</dbReference>
<dbReference type="GO" id="GO:0000324">
    <property type="term" value="C:fungal-type vacuole"/>
    <property type="evidence" value="ECO:0007669"/>
    <property type="project" value="TreeGrafter"/>
</dbReference>
<dbReference type="HOGENOM" id="CLU_027163_0_0_1"/>
<dbReference type="Proteomes" id="UP000016931">
    <property type="component" value="Unassembled WGS sequence"/>
</dbReference>
<feature type="compositionally biased region" description="Low complexity" evidence="1">
    <location>
        <begin position="23"/>
        <end position="36"/>
    </location>
</feature>
<feature type="transmembrane region" description="Helical" evidence="2">
    <location>
        <begin position="271"/>
        <end position="296"/>
    </location>
</feature>
<reference evidence="3 4" key="1">
    <citation type="journal article" date="2012" name="PLoS Pathog.">
        <title>Diverse lifestyles and strategies of plant pathogenesis encoded in the genomes of eighteen Dothideomycetes fungi.</title>
        <authorList>
            <person name="Ohm R.A."/>
            <person name="Feau N."/>
            <person name="Henrissat B."/>
            <person name="Schoch C.L."/>
            <person name="Horwitz B.A."/>
            <person name="Barry K.W."/>
            <person name="Condon B.J."/>
            <person name="Copeland A.C."/>
            <person name="Dhillon B."/>
            <person name="Glaser F."/>
            <person name="Hesse C.N."/>
            <person name="Kosti I."/>
            <person name="LaButti K."/>
            <person name="Lindquist E.A."/>
            <person name="Lucas S."/>
            <person name="Salamov A.A."/>
            <person name="Bradshaw R.E."/>
            <person name="Ciuffetti L."/>
            <person name="Hamelin R.C."/>
            <person name="Kema G.H.J."/>
            <person name="Lawrence C."/>
            <person name="Scott J.A."/>
            <person name="Spatafora J.W."/>
            <person name="Turgeon B.G."/>
            <person name="de Wit P.J.G.M."/>
            <person name="Zhong S."/>
            <person name="Goodwin S.B."/>
            <person name="Grigoriev I.V."/>
        </authorList>
    </citation>
    <scope>NUCLEOTIDE SEQUENCE [LARGE SCALE GENOMIC DNA]</scope>
    <source>
        <strain evidence="3 4">SO2202</strain>
    </source>
</reference>
<feature type="transmembrane region" description="Helical" evidence="2">
    <location>
        <begin position="233"/>
        <end position="251"/>
    </location>
</feature>
<feature type="transmembrane region" description="Helical" evidence="2">
    <location>
        <begin position="192"/>
        <end position="213"/>
    </location>
</feature>
<evidence type="ECO:0008006" key="5">
    <source>
        <dbReference type="Google" id="ProtNLM"/>
    </source>
</evidence>
<evidence type="ECO:0000313" key="4">
    <source>
        <dbReference type="Proteomes" id="UP000016931"/>
    </source>
</evidence>
<feature type="region of interest" description="Disordered" evidence="1">
    <location>
        <begin position="1"/>
        <end position="46"/>
    </location>
</feature>
<dbReference type="AlphaFoldDB" id="M3B734"/>
<gene>
    <name evidence="3" type="ORF">SEPMUDRAFT_60711</name>
</gene>
<feature type="transmembrane region" description="Helical" evidence="2">
    <location>
        <begin position="333"/>
        <end position="357"/>
    </location>
</feature>
<dbReference type="GO" id="GO:0071944">
    <property type="term" value="C:cell periphery"/>
    <property type="evidence" value="ECO:0007669"/>
    <property type="project" value="TreeGrafter"/>
</dbReference>
<feature type="compositionally biased region" description="Polar residues" evidence="1">
    <location>
        <begin position="1"/>
        <end position="18"/>
    </location>
</feature>
<name>M3B734_SPHMS</name>
<sequence>MPEMQQRSALLIPSQPQQRRLPDTSASHASSSTAADSDPHQANSLPPWIHVNDEAAPFLEPAPILPNTRHYKVPPKYQPGRKLDAYRDAEPGLLSAPIADHQVRWIPFMQSGPNPREQRDQRIVRSDSWMRENVPIFNRAWQEEDEMMPESKRHRGLPGLLFRGKWLISPERQERSVRLFWRLLLKNAFVPLGFRVFVLSFSCAALGVAGTILKSVNSVNRDNDAFNQCAPRASTYMGIIVPAVAIPYIGYVTWDEYTSKPLGLRSVAAKVLLLLCDLYFIVFSASNLSLAFSALFDGSWACFETGQMLIGQQYIDIPKTCPNNPNICYKQKALSGVLLITLLAWLLCFSVSVLRVVEKLRLEY</sequence>
<dbReference type="GeneID" id="27906674"/>
<keyword evidence="2" id="KW-0812">Transmembrane</keyword>
<dbReference type="OMA" id="MPIADHQ"/>
<evidence type="ECO:0000256" key="1">
    <source>
        <dbReference type="SAM" id="MobiDB-lite"/>
    </source>
</evidence>
<keyword evidence="4" id="KW-1185">Reference proteome</keyword>
<evidence type="ECO:0000256" key="2">
    <source>
        <dbReference type="SAM" id="Phobius"/>
    </source>
</evidence>
<evidence type="ECO:0000313" key="3">
    <source>
        <dbReference type="EMBL" id="EMF15647.1"/>
    </source>
</evidence>
<accession>M3B734</accession>